<evidence type="ECO:0000256" key="1">
    <source>
        <dbReference type="ARBA" id="ARBA00004123"/>
    </source>
</evidence>
<keyword evidence="2" id="KW-0539">Nucleus</keyword>
<evidence type="ECO:0000259" key="4">
    <source>
        <dbReference type="PROSITE" id="PS50013"/>
    </source>
</evidence>
<dbReference type="Pfam" id="PF00385">
    <property type="entry name" value="Chromo"/>
    <property type="match status" value="1"/>
</dbReference>
<dbReference type="AlphaFoldDB" id="A0A077WEX2"/>
<dbReference type="InterPro" id="IPR023779">
    <property type="entry name" value="Chromodomain_CS"/>
</dbReference>
<dbReference type="SUPFAM" id="SSF54160">
    <property type="entry name" value="Chromo domain-like"/>
    <property type="match status" value="2"/>
</dbReference>
<dbReference type="CDD" id="cd00024">
    <property type="entry name" value="CD_CSD"/>
    <property type="match status" value="1"/>
</dbReference>
<comment type="subcellular location">
    <subcellularLocation>
        <location evidence="1">Nucleus</location>
    </subcellularLocation>
</comment>
<dbReference type="PANTHER" id="PTHR22812">
    <property type="entry name" value="CHROMOBOX PROTEIN"/>
    <property type="match status" value="1"/>
</dbReference>
<dbReference type="PRINTS" id="PR00504">
    <property type="entry name" value="CHROMODOMAIN"/>
</dbReference>
<dbReference type="InterPro" id="IPR023780">
    <property type="entry name" value="Chromo_domain"/>
</dbReference>
<feature type="compositionally biased region" description="Low complexity" evidence="3">
    <location>
        <begin position="84"/>
        <end position="101"/>
    </location>
</feature>
<feature type="region of interest" description="Disordered" evidence="3">
    <location>
        <begin position="1"/>
        <end position="21"/>
    </location>
</feature>
<reference evidence="5" key="1">
    <citation type="journal article" date="2014" name="Genome Announc.">
        <title>De novo whole-genome sequence and genome annotation of Lichtheimia ramosa.</title>
        <authorList>
            <person name="Linde J."/>
            <person name="Schwartze V."/>
            <person name="Binder U."/>
            <person name="Lass-Florl C."/>
            <person name="Voigt K."/>
            <person name="Horn F."/>
        </authorList>
    </citation>
    <scope>NUCLEOTIDE SEQUENCE</scope>
    <source>
        <strain evidence="5">JMRC FSU:6197</strain>
    </source>
</reference>
<evidence type="ECO:0000256" key="2">
    <source>
        <dbReference type="ARBA" id="ARBA00023242"/>
    </source>
</evidence>
<dbReference type="InterPro" id="IPR051219">
    <property type="entry name" value="Heterochromatin_chromo-domain"/>
</dbReference>
<dbReference type="EMBL" id="LK023317">
    <property type="protein sequence ID" value="CDS05663.1"/>
    <property type="molecule type" value="Genomic_DNA"/>
</dbReference>
<dbReference type="SMART" id="SM00298">
    <property type="entry name" value="CHROMO"/>
    <property type="match status" value="1"/>
</dbReference>
<proteinExistence type="predicted"/>
<dbReference type="GO" id="GO:0005634">
    <property type="term" value="C:nucleus"/>
    <property type="evidence" value="ECO:0007669"/>
    <property type="project" value="UniProtKB-SubCell"/>
</dbReference>
<dbReference type="InterPro" id="IPR016197">
    <property type="entry name" value="Chromo-like_dom_sf"/>
</dbReference>
<evidence type="ECO:0000313" key="5">
    <source>
        <dbReference type="EMBL" id="CDS05663.1"/>
    </source>
</evidence>
<feature type="compositionally biased region" description="Basic and acidic residues" evidence="3">
    <location>
        <begin position="74"/>
        <end position="83"/>
    </location>
</feature>
<dbReference type="Pfam" id="PF01393">
    <property type="entry name" value="Chromo_shadow"/>
    <property type="match status" value="1"/>
</dbReference>
<dbReference type="PROSITE" id="PS50013">
    <property type="entry name" value="CHROMO_2"/>
    <property type="match status" value="1"/>
</dbReference>
<protein>
    <recommendedName>
        <fullName evidence="4">Chromo domain-containing protein</fullName>
    </recommendedName>
</protein>
<dbReference type="InterPro" id="IPR017984">
    <property type="entry name" value="Chromo_dom_subgr"/>
</dbReference>
<gene>
    <name evidence="5" type="ORF">LRAMOSA08191</name>
</gene>
<dbReference type="OrthoDB" id="433924at2759"/>
<dbReference type="Gene3D" id="2.40.50.40">
    <property type="match status" value="2"/>
</dbReference>
<accession>A0A077WEX2</accession>
<dbReference type="PROSITE" id="PS00598">
    <property type="entry name" value="CHROMO_1"/>
    <property type="match status" value="1"/>
</dbReference>
<name>A0A077WEX2_9FUNG</name>
<sequence length="225" mass="26325">MPRSKRKRVIEPTQESDEEEYYEVEELVAHRKSKRNKSVTEYYVKWKGYDHSENTWEPEENIMSPGLIEEYWEKHNQRKKQEQKLQQLQQQEQKQQQLQLQHKPSPSTPKRKHASEEQENTTTESSSSSEEEAVIEQVSPIPNKKIHTTKKVPVSALPPRGMKWSDLIGVQHVFVDRSASSSPLLAQLKWPNDTTSFIMTKTLTQKAPEKLIDYYESHLVTSSTH</sequence>
<dbReference type="GO" id="GO:0000792">
    <property type="term" value="C:heterochromatin"/>
    <property type="evidence" value="ECO:0007669"/>
    <property type="project" value="UniProtKB-ARBA"/>
</dbReference>
<organism evidence="5">
    <name type="scientific">Lichtheimia ramosa</name>
    <dbReference type="NCBI Taxonomy" id="688394"/>
    <lineage>
        <taxon>Eukaryota</taxon>
        <taxon>Fungi</taxon>
        <taxon>Fungi incertae sedis</taxon>
        <taxon>Mucoromycota</taxon>
        <taxon>Mucoromycotina</taxon>
        <taxon>Mucoromycetes</taxon>
        <taxon>Mucorales</taxon>
        <taxon>Lichtheimiaceae</taxon>
        <taxon>Lichtheimia</taxon>
    </lineage>
</organism>
<dbReference type="InterPro" id="IPR000953">
    <property type="entry name" value="Chromo/chromo_shadow_dom"/>
</dbReference>
<feature type="domain" description="Chromo" evidence="4">
    <location>
        <begin position="22"/>
        <end position="83"/>
    </location>
</feature>
<dbReference type="InterPro" id="IPR008251">
    <property type="entry name" value="Chromo_shadow_dom"/>
</dbReference>
<feature type="region of interest" description="Disordered" evidence="3">
    <location>
        <begin position="74"/>
        <end position="134"/>
    </location>
</feature>
<evidence type="ECO:0000256" key="3">
    <source>
        <dbReference type="SAM" id="MobiDB-lite"/>
    </source>
</evidence>